<feature type="signal peptide" evidence="2">
    <location>
        <begin position="1"/>
        <end position="24"/>
    </location>
</feature>
<name>A0ABD3CR80_9LAMI</name>
<dbReference type="EMBL" id="JAVIJP010000032">
    <property type="protein sequence ID" value="KAL3631391.1"/>
    <property type="molecule type" value="Genomic_DNA"/>
</dbReference>
<evidence type="ECO:0000256" key="1">
    <source>
        <dbReference type="SAM" id="MobiDB-lite"/>
    </source>
</evidence>
<dbReference type="PANTHER" id="PTHR37702:SF1">
    <property type="entry name" value="HYDROXYPROLINE-RICH GLYCOPROTEIN FAMILY PROTEIN"/>
    <property type="match status" value="1"/>
</dbReference>
<gene>
    <name evidence="3" type="ORF">CASFOL_024375</name>
</gene>
<protein>
    <submittedName>
        <fullName evidence="3">Uncharacterized protein</fullName>
    </submittedName>
</protein>
<evidence type="ECO:0000256" key="2">
    <source>
        <dbReference type="SAM" id="SignalP"/>
    </source>
</evidence>
<feature type="compositionally biased region" description="Pro residues" evidence="1">
    <location>
        <begin position="31"/>
        <end position="52"/>
    </location>
</feature>
<evidence type="ECO:0000313" key="4">
    <source>
        <dbReference type="Proteomes" id="UP001632038"/>
    </source>
</evidence>
<dbReference type="Proteomes" id="UP001632038">
    <property type="component" value="Unassembled WGS sequence"/>
</dbReference>
<evidence type="ECO:0000313" key="3">
    <source>
        <dbReference type="EMBL" id="KAL3631391.1"/>
    </source>
</evidence>
<feature type="region of interest" description="Disordered" evidence="1">
    <location>
        <begin position="31"/>
        <end position="71"/>
    </location>
</feature>
<keyword evidence="4" id="KW-1185">Reference proteome</keyword>
<sequence length="131" mass="14296">MASNNLPKLLFLTLAIILFTVVESQYCPYPCNPPPTGPGENPPATPTPPISTTPPATYQPPLSTTPPTGYVPFTPPSPYSFGAAPPPPEPIVTWFPYYYRDPPHKDTSSSPPLKVLTFTFVICLLFCVQFI</sequence>
<feature type="chain" id="PRO_5044824430" evidence="2">
    <location>
        <begin position="25"/>
        <end position="131"/>
    </location>
</feature>
<reference evidence="4" key="1">
    <citation type="journal article" date="2024" name="IScience">
        <title>Strigolactones Initiate the Formation of Haustorium-like Structures in Castilleja.</title>
        <authorList>
            <person name="Buerger M."/>
            <person name="Peterson D."/>
            <person name="Chory J."/>
        </authorList>
    </citation>
    <scope>NUCLEOTIDE SEQUENCE [LARGE SCALE GENOMIC DNA]</scope>
</reference>
<comment type="caution">
    <text evidence="3">The sequence shown here is derived from an EMBL/GenBank/DDBJ whole genome shotgun (WGS) entry which is preliminary data.</text>
</comment>
<proteinExistence type="predicted"/>
<accession>A0ABD3CR80</accession>
<organism evidence="3 4">
    <name type="scientific">Castilleja foliolosa</name>
    <dbReference type="NCBI Taxonomy" id="1961234"/>
    <lineage>
        <taxon>Eukaryota</taxon>
        <taxon>Viridiplantae</taxon>
        <taxon>Streptophyta</taxon>
        <taxon>Embryophyta</taxon>
        <taxon>Tracheophyta</taxon>
        <taxon>Spermatophyta</taxon>
        <taxon>Magnoliopsida</taxon>
        <taxon>eudicotyledons</taxon>
        <taxon>Gunneridae</taxon>
        <taxon>Pentapetalae</taxon>
        <taxon>asterids</taxon>
        <taxon>lamiids</taxon>
        <taxon>Lamiales</taxon>
        <taxon>Orobanchaceae</taxon>
        <taxon>Pedicularideae</taxon>
        <taxon>Castillejinae</taxon>
        <taxon>Castilleja</taxon>
    </lineage>
</organism>
<keyword evidence="2" id="KW-0732">Signal</keyword>
<dbReference type="AlphaFoldDB" id="A0ABD3CR80"/>
<dbReference type="PANTHER" id="PTHR37702">
    <property type="entry name" value="PROLINE-RICH FAMILY PROTEIN"/>
    <property type="match status" value="1"/>
</dbReference>